<dbReference type="EMBL" id="CADCUZ010000142">
    <property type="protein sequence ID" value="CAA9433757.1"/>
    <property type="molecule type" value="Genomic_DNA"/>
</dbReference>
<dbReference type="CDD" id="cd05374">
    <property type="entry name" value="17beta-HSD-like_SDR_c"/>
    <property type="match status" value="1"/>
</dbReference>
<name>A0A6J4Q3J1_9ACTN</name>
<comment type="similarity">
    <text evidence="1 3">Belongs to the short-chain dehydrogenases/reductases (SDR) family.</text>
</comment>
<dbReference type="SUPFAM" id="SSF51735">
    <property type="entry name" value="NAD(P)-binding Rossmann-fold domains"/>
    <property type="match status" value="1"/>
</dbReference>
<dbReference type="PANTHER" id="PTHR44169:SF6">
    <property type="entry name" value="NADPH-DEPENDENT 1-ACYLDIHYDROXYACETONE PHOSPHATE REDUCTASE"/>
    <property type="match status" value="1"/>
</dbReference>
<dbReference type="GO" id="GO:0016491">
    <property type="term" value="F:oxidoreductase activity"/>
    <property type="evidence" value="ECO:0007669"/>
    <property type="project" value="UniProtKB-KW"/>
</dbReference>
<gene>
    <name evidence="4" type="ORF">AVDCRST_MAG55-2848</name>
</gene>
<reference evidence="4" key="1">
    <citation type="submission" date="2020-02" db="EMBL/GenBank/DDBJ databases">
        <authorList>
            <person name="Meier V. D."/>
        </authorList>
    </citation>
    <scope>NUCLEOTIDE SEQUENCE</scope>
    <source>
        <strain evidence="4">AVDCRST_MAG55</strain>
    </source>
</reference>
<dbReference type="PANTHER" id="PTHR44169">
    <property type="entry name" value="NADPH-DEPENDENT 1-ACYLDIHYDROXYACETONE PHOSPHATE REDUCTASE"/>
    <property type="match status" value="1"/>
</dbReference>
<dbReference type="InterPro" id="IPR002347">
    <property type="entry name" value="SDR_fam"/>
</dbReference>
<evidence type="ECO:0008006" key="5">
    <source>
        <dbReference type="Google" id="ProtNLM"/>
    </source>
</evidence>
<evidence type="ECO:0000256" key="1">
    <source>
        <dbReference type="ARBA" id="ARBA00006484"/>
    </source>
</evidence>
<keyword evidence="2" id="KW-0560">Oxidoreductase</keyword>
<dbReference type="InterPro" id="IPR036291">
    <property type="entry name" value="NAD(P)-bd_dom_sf"/>
</dbReference>
<evidence type="ECO:0000256" key="2">
    <source>
        <dbReference type="ARBA" id="ARBA00023002"/>
    </source>
</evidence>
<dbReference type="Pfam" id="PF00106">
    <property type="entry name" value="adh_short"/>
    <property type="match status" value="1"/>
</dbReference>
<dbReference type="Gene3D" id="3.40.50.720">
    <property type="entry name" value="NAD(P)-binding Rossmann-like Domain"/>
    <property type="match status" value="1"/>
</dbReference>
<evidence type="ECO:0000313" key="4">
    <source>
        <dbReference type="EMBL" id="CAA9433757.1"/>
    </source>
</evidence>
<proteinExistence type="inferred from homology"/>
<organism evidence="4">
    <name type="scientific">uncultured Rubrobacteraceae bacterium</name>
    <dbReference type="NCBI Taxonomy" id="349277"/>
    <lineage>
        <taxon>Bacteria</taxon>
        <taxon>Bacillati</taxon>
        <taxon>Actinomycetota</taxon>
        <taxon>Rubrobacteria</taxon>
        <taxon>Rubrobacterales</taxon>
        <taxon>Rubrobacteraceae</taxon>
        <taxon>environmental samples</taxon>
    </lineage>
</organism>
<protein>
    <recommendedName>
        <fullName evidence="5">Short-chain dehydrogenase/reductase SDR</fullName>
    </recommendedName>
</protein>
<accession>A0A6J4Q3J1</accession>
<dbReference type="PRINTS" id="PR00081">
    <property type="entry name" value="GDHRDH"/>
</dbReference>
<evidence type="ECO:0000256" key="3">
    <source>
        <dbReference type="RuleBase" id="RU000363"/>
    </source>
</evidence>
<dbReference type="AlphaFoldDB" id="A0A6J4Q3J1"/>
<sequence>MAAPKSVLITGCSTGIGRATAERLLDAGWKVYATARDVDKIGSLADRGCEPLQLDVTDEASMRAAVEEVEGREGGVGVLVNNAGYSQSGAVEEVPMEKVRRQFETNVFGLVRMCQLVLPGMRRQGYGRIVNISSMGGKLTFPGGGYYHATKYSVEAISDALRFEVAGFGVGVVVIEPGLIRTRFADTATGSMDGPAGPGPYAGFSAAVAKAVRDNYERGPILKLGGGPETVAVAIERAITAERPRTRYAVTPSAHLFMGLRRLLPDRAWDAVVKTVYPQPGR</sequence>
<dbReference type="PRINTS" id="PR00080">
    <property type="entry name" value="SDRFAMILY"/>
</dbReference>
<dbReference type="NCBIfam" id="NF004826">
    <property type="entry name" value="PRK06182.1"/>
    <property type="match status" value="1"/>
</dbReference>